<evidence type="ECO:0000313" key="1">
    <source>
        <dbReference type="EMBL" id="UYQ94171.1"/>
    </source>
</evidence>
<reference evidence="1" key="1">
    <citation type="submission" date="2022-10" db="EMBL/GenBank/DDBJ databases">
        <title>Chitinophaga sp. nov., isolated from soil.</title>
        <authorList>
            <person name="Jeon C.O."/>
        </authorList>
    </citation>
    <scope>NUCLEOTIDE SEQUENCE</scope>
    <source>
        <strain evidence="1">R8</strain>
    </source>
</reference>
<accession>A0ABY6J471</accession>
<protein>
    <submittedName>
        <fullName evidence="1">Uncharacterized protein</fullName>
    </submittedName>
</protein>
<name>A0ABY6J471_9BACT</name>
<proteinExistence type="predicted"/>
<dbReference type="EMBL" id="CP107006">
    <property type="protein sequence ID" value="UYQ94171.1"/>
    <property type="molecule type" value="Genomic_DNA"/>
</dbReference>
<organism evidence="1 2">
    <name type="scientific">Chitinophaga horti</name>
    <dbReference type="NCBI Taxonomy" id="2920382"/>
    <lineage>
        <taxon>Bacteria</taxon>
        <taxon>Pseudomonadati</taxon>
        <taxon>Bacteroidota</taxon>
        <taxon>Chitinophagia</taxon>
        <taxon>Chitinophagales</taxon>
        <taxon>Chitinophagaceae</taxon>
        <taxon>Chitinophaga</taxon>
    </lineage>
</organism>
<evidence type="ECO:0000313" key="2">
    <source>
        <dbReference type="Proteomes" id="UP001162741"/>
    </source>
</evidence>
<sequence>MIQQDFNAISTGATGMFGKQVVMYMRYGKKIVAKAPRKRPGKGTPNQERTKADFTKAAGWSARVRANADLNARYKAGLTGGKNVHNLAIADYLVAPVIHGATVVKGRVIIHATDNFRVASVKVMVYHANGDLLEAGLAAEGASGQWTYSPLSLPAGCSIVVVATDLPGNECRYECTLPQNGQPAWRVTMVRVACREVVHDGVVETG</sequence>
<keyword evidence="2" id="KW-1185">Reference proteome</keyword>
<dbReference type="Proteomes" id="UP001162741">
    <property type="component" value="Chromosome"/>
</dbReference>
<dbReference type="RefSeq" id="WP_264282115.1">
    <property type="nucleotide sequence ID" value="NZ_CP107006.1"/>
</dbReference>
<gene>
    <name evidence="1" type="ORF">MKQ68_03580</name>
</gene>